<proteinExistence type="predicted"/>
<evidence type="ECO:0000313" key="3">
    <source>
        <dbReference type="Proteomes" id="UP001476798"/>
    </source>
</evidence>
<accession>A0ABV0MVF1</accession>
<feature type="region of interest" description="Disordered" evidence="1">
    <location>
        <begin position="1"/>
        <end position="27"/>
    </location>
</feature>
<sequence>MARLRAFASDGVWPSNTGNRPAPRQKKWHALYQKPPPVTPKSVGSESSSYAPRSFLRSSPSLSKVNEEPAACVLQSVAAGDAGPGWLPSEMRKTIPVQDQRWIGNTIFHGGK</sequence>
<reference evidence="2 3" key="1">
    <citation type="submission" date="2021-06" db="EMBL/GenBank/DDBJ databases">
        <authorList>
            <person name="Palmer J.M."/>
        </authorList>
    </citation>
    <scope>NUCLEOTIDE SEQUENCE [LARGE SCALE GENOMIC DNA]</scope>
    <source>
        <strain evidence="2 3">GA_2019</strain>
        <tissue evidence="2">Muscle</tissue>
    </source>
</reference>
<organism evidence="2 3">
    <name type="scientific">Goodea atripinnis</name>
    <dbReference type="NCBI Taxonomy" id="208336"/>
    <lineage>
        <taxon>Eukaryota</taxon>
        <taxon>Metazoa</taxon>
        <taxon>Chordata</taxon>
        <taxon>Craniata</taxon>
        <taxon>Vertebrata</taxon>
        <taxon>Euteleostomi</taxon>
        <taxon>Actinopterygii</taxon>
        <taxon>Neopterygii</taxon>
        <taxon>Teleostei</taxon>
        <taxon>Neoteleostei</taxon>
        <taxon>Acanthomorphata</taxon>
        <taxon>Ovalentaria</taxon>
        <taxon>Atherinomorphae</taxon>
        <taxon>Cyprinodontiformes</taxon>
        <taxon>Goodeidae</taxon>
        <taxon>Goodea</taxon>
    </lineage>
</organism>
<gene>
    <name evidence="2" type="ORF">GOODEAATRI_025975</name>
</gene>
<dbReference type="Proteomes" id="UP001476798">
    <property type="component" value="Unassembled WGS sequence"/>
</dbReference>
<protein>
    <submittedName>
        <fullName evidence="2">Uncharacterized protein</fullName>
    </submittedName>
</protein>
<name>A0ABV0MVF1_9TELE</name>
<comment type="caution">
    <text evidence="2">The sequence shown here is derived from an EMBL/GenBank/DDBJ whole genome shotgun (WGS) entry which is preliminary data.</text>
</comment>
<keyword evidence="3" id="KW-1185">Reference proteome</keyword>
<feature type="non-terminal residue" evidence="2">
    <location>
        <position position="112"/>
    </location>
</feature>
<evidence type="ECO:0000256" key="1">
    <source>
        <dbReference type="SAM" id="MobiDB-lite"/>
    </source>
</evidence>
<dbReference type="EMBL" id="JAHRIO010013135">
    <property type="protein sequence ID" value="MEQ2163020.1"/>
    <property type="molecule type" value="Genomic_DNA"/>
</dbReference>
<evidence type="ECO:0000313" key="2">
    <source>
        <dbReference type="EMBL" id="MEQ2163020.1"/>
    </source>
</evidence>